<evidence type="ECO:0000256" key="2">
    <source>
        <dbReference type="ARBA" id="ARBA00023180"/>
    </source>
</evidence>
<dbReference type="InterPro" id="IPR001936">
    <property type="entry name" value="RasGAP_dom"/>
</dbReference>
<protein>
    <submittedName>
        <fullName evidence="6">Plexin-B-like</fullName>
    </submittedName>
</protein>
<dbReference type="InterPro" id="IPR014756">
    <property type="entry name" value="Ig_E-set"/>
</dbReference>
<dbReference type="GeneID" id="106468629"/>
<dbReference type="InterPro" id="IPR031148">
    <property type="entry name" value="Plexin"/>
</dbReference>
<dbReference type="InterPro" id="IPR046800">
    <property type="entry name" value="Plexin_RBD"/>
</dbReference>
<dbReference type="Pfam" id="PF18020">
    <property type="entry name" value="TIG_2"/>
    <property type="match status" value="1"/>
</dbReference>
<comment type="subcellular location">
    <subcellularLocation>
        <location evidence="1">Membrane</location>
        <topology evidence="1">Single-pass type I membrane protein</topology>
    </subcellularLocation>
</comment>
<dbReference type="InterPro" id="IPR002909">
    <property type="entry name" value="IPT_dom"/>
</dbReference>
<dbReference type="Proteomes" id="UP000694941">
    <property type="component" value="Unplaced"/>
</dbReference>
<dbReference type="Gene3D" id="2.60.40.10">
    <property type="entry name" value="Immunoglobulins"/>
    <property type="match status" value="3"/>
</dbReference>
<sequence length="1161" mass="130769">MVKVKNLLTPLDGYQCVLEIEGAKEMVFAQVRDNKVICARNVYKYQTGIGEMQATLTVVWNEDTFIDSTNITLYKCHLLGSHGGRADCSLCLTRSSQYQCAWCGSDCNYSGSCTEPILSSCPRPRIDWIHPLSGPIEGGTLVTIEGSNLGSSEEEIKGKIMIGGIPCIPKDYSVSVRVACQTGSSLVPMEAMVIIGNEAGVTRAQEIFHYKEVTLEDIYPKLGPQSGGTRVYLSGNNLNVGSEVRIFLDDLPCRVERPLASSSQLSCRTTRAPVPSYHIGQLLLQIDNTNLTLKDPYLYTKDPTIQSVEPLSSCFSGGRIIRVVGTNLTSIQQPRLVVFSHTGVVNKTFCSVVNTTTMLCPSPAVHSEVYRRSRLHQVHDIRNIVLRIGFVMDGVHSVRELERYYPKLETNLHYVPDPVYYQFGNEGIKLYKGESLVIEGENLQLASKESEVNITIGTRPCNVTSLSASQLVCLPPEVQPPGTDEIGRTTENDLPVVVIRVGQNLRYEVGYLRYEVIKTSEFPPEAVGGIAAGGAVLMLITLVILAVLHYKSSQAEREYKRIQLQMDTLENSVRSECKQAFAELQTDMTDLTKDIQTTGVPTLDYRTFVMRVFFPGMTENPVMKEFKQLNGPQTNCQLAMAQFEQLIYCKPFLLTLIHTLESQKTFTIRDKVNVASLIMIILIEKLEYATEILQELLLKLINKYVGTKHPQLILRRTESVVEKLLTNWMAVCMYNYIKDYAGSSLFLLFSAIKHQVEKGPVDFITYDARYSLSEERLLREQTNYSIVFIQVVQEEEKLHFRVNSCDTITQVKAKILDGFYKNIPFSQRPSVLDVDIEWHHGRGGHLTLADEDSTTKTVNGWKRINTLEHYGIKESAVMRLVPKMKQGYPEPSNHGDGVMTPNSPRSNEKIPIVRYWHLVRSTDELLTDQQQKDHSHKAMPEIFLTRLLSTKGTVQQFVDDFLSTILTTNEILPPAIRWLFNLLDNAATRYGISDPEVVHAWKSNSLLLRFWINIVKNPDFIFDIDKTPTVDSSLSVIAQTFMDACSTAQHRLGKDSPSSKLLFARDIPTYRRMVGKFYQDTALLPIISDPEMKTAMQNLSLAHKGEIEMTNVLKELYGYVIKYRDQIFEALVTDPKCQNYHLSDKLETVACTLGGEETSVC</sequence>
<dbReference type="SMART" id="SM00423">
    <property type="entry name" value="PSI"/>
    <property type="match status" value="1"/>
</dbReference>
<reference evidence="6" key="1">
    <citation type="submission" date="2025-08" db="UniProtKB">
        <authorList>
            <consortium name="RefSeq"/>
        </authorList>
    </citation>
    <scope>IDENTIFICATION</scope>
    <source>
        <tissue evidence="6">Muscle</tissue>
    </source>
</reference>
<dbReference type="Pfam" id="PF08337">
    <property type="entry name" value="Plexin_cytopl"/>
    <property type="match status" value="1"/>
</dbReference>
<dbReference type="SUPFAM" id="SSF48350">
    <property type="entry name" value="GTPase activation domain, GAP"/>
    <property type="match status" value="1"/>
</dbReference>
<dbReference type="InterPro" id="IPR008936">
    <property type="entry name" value="Rho_GTPase_activation_prot"/>
</dbReference>
<keyword evidence="5" id="KW-1185">Reference proteome</keyword>
<evidence type="ECO:0000256" key="3">
    <source>
        <dbReference type="SAM" id="MobiDB-lite"/>
    </source>
</evidence>
<dbReference type="SMART" id="SM00429">
    <property type="entry name" value="IPT"/>
    <property type="match status" value="4"/>
</dbReference>
<evidence type="ECO:0000259" key="4">
    <source>
        <dbReference type="PROSITE" id="PS50018"/>
    </source>
</evidence>
<accession>A0ABM1BLN7</accession>
<proteinExistence type="predicted"/>
<dbReference type="CDD" id="cd12205">
    <property type="entry name" value="RasGAP_plexin"/>
    <property type="match status" value="1"/>
</dbReference>
<dbReference type="PANTHER" id="PTHR22625:SF44">
    <property type="entry name" value="PLEXIN-B"/>
    <property type="match status" value="1"/>
</dbReference>
<dbReference type="RefSeq" id="XP_013784511.1">
    <property type="nucleotide sequence ID" value="XM_013929057.2"/>
</dbReference>
<feature type="domain" description="Ras-GAP" evidence="4">
    <location>
        <begin position="918"/>
        <end position="1046"/>
    </location>
</feature>
<dbReference type="Gene3D" id="1.10.506.10">
    <property type="entry name" value="GTPase Activation - p120gap, domain 1"/>
    <property type="match status" value="1"/>
</dbReference>
<dbReference type="Gene3D" id="3.10.20.90">
    <property type="entry name" value="Phosphatidylinositol 3-kinase Catalytic Subunit, Chain A, domain 1"/>
    <property type="match status" value="1"/>
</dbReference>
<dbReference type="InterPro" id="IPR013548">
    <property type="entry name" value="Plexin_cytoplasmic_RasGAP_dom"/>
</dbReference>
<dbReference type="InterPro" id="IPR041362">
    <property type="entry name" value="TIG2_plexin"/>
</dbReference>
<evidence type="ECO:0000313" key="5">
    <source>
        <dbReference type="Proteomes" id="UP000694941"/>
    </source>
</evidence>
<feature type="region of interest" description="Disordered" evidence="3">
    <location>
        <begin position="886"/>
        <end position="906"/>
    </location>
</feature>
<dbReference type="InterPro" id="IPR016201">
    <property type="entry name" value="PSI"/>
</dbReference>
<dbReference type="PANTHER" id="PTHR22625">
    <property type="entry name" value="PLEXIN"/>
    <property type="match status" value="1"/>
</dbReference>
<dbReference type="Pfam" id="PF20170">
    <property type="entry name" value="Plexin_RBD"/>
    <property type="match status" value="1"/>
</dbReference>
<name>A0ABM1BLN7_LIMPO</name>
<dbReference type="InterPro" id="IPR013783">
    <property type="entry name" value="Ig-like_fold"/>
</dbReference>
<keyword evidence="2" id="KW-0325">Glycoprotein</keyword>
<evidence type="ECO:0000256" key="1">
    <source>
        <dbReference type="ARBA" id="ARBA00004479"/>
    </source>
</evidence>
<evidence type="ECO:0000313" key="6">
    <source>
        <dbReference type="RefSeq" id="XP_013784511.1"/>
    </source>
</evidence>
<gene>
    <name evidence="6" type="primary">LOC106468629</name>
</gene>
<organism evidence="5 6">
    <name type="scientific">Limulus polyphemus</name>
    <name type="common">Atlantic horseshoe crab</name>
    <dbReference type="NCBI Taxonomy" id="6850"/>
    <lineage>
        <taxon>Eukaryota</taxon>
        <taxon>Metazoa</taxon>
        <taxon>Ecdysozoa</taxon>
        <taxon>Arthropoda</taxon>
        <taxon>Chelicerata</taxon>
        <taxon>Merostomata</taxon>
        <taxon>Xiphosura</taxon>
        <taxon>Limulidae</taxon>
        <taxon>Limulus</taxon>
    </lineage>
</organism>
<dbReference type="Pfam" id="PF01833">
    <property type="entry name" value="TIG"/>
    <property type="match status" value="4"/>
</dbReference>
<dbReference type="PROSITE" id="PS50018">
    <property type="entry name" value="RAS_GTPASE_ACTIV_2"/>
    <property type="match status" value="1"/>
</dbReference>
<dbReference type="CDD" id="cd00603">
    <property type="entry name" value="IPT_PCSR"/>
    <property type="match status" value="1"/>
</dbReference>
<dbReference type="SUPFAM" id="SSF81296">
    <property type="entry name" value="E set domains"/>
    <property type="match status" value="4"/>
</dbReference>